<accession>A0A1J1IKX7</accession>
<evidence type="ECO:0000313" key="1">
    <source>
        <dbReference type="EMBL" id="CRL00893.1"/>
    </source>
</evidence>
<sequence>MKIESVSFESAQITTCRMPFFVDSFFDITQKKYAKGKSNHSSKSLNQSIKERQELSTIKTKHLTALS</sequence>
<dbReference type="EMBL" id="CVRI01000054">
    <property type="protein sequence ID" value="CRL00893.1"/>
    <property type="molecule type" value="Genomic_DNA"/>
</dbReference>
<proteinExistence type="predicted"/>
<protein>
    <submittedName>
        <fullName evidence="1">CLUMA_CG014144, isoform A</fullName>
    </submittedName>
</protein>
<dbReference type="AlphaFoldDB" id="A0A1J1IKX7"/>
<gene>
    <name evidence="1" type="ORF">CLUMA_CG014144</name>
</gene>
<name>A0A1J1IKX7_9DIPT</name>
<reference evidence="1 2" key="1">
    <citation type="submission" date="2015-04" db="EMBL/GenBank/DDBJ databases">
        <authorList>
            <person name="Syromyatnikov M.Y."/>
            <person name="Popov V.N."/>
        </authorList>
    </citation>
    <scope>NUCLEOTIDE SEQUENCE [LARGE SCALE GENOMIC DNA]</scope>
</reference>
<keyword evidence="2" id="KW-1185">Reference proteome</keyword>
<evidence type="ECO:0000313" key="2">
    <source>
        <dbReference type="Proteomes" id="UP000183832"/>
    </source>
</evidence>
<organism evidence="1 2">
    <name type="scientific">Clunio marinus</name>
    <dbReference type="NCBI Taxonomy" id="568069"/>
    <lineage>
        <taxon>Eukaryota</taxon>
        <taxon>Metazoa</taxon>
        <taxon>Ecdysozoa</taxon>
        <taxon>Arthropoda</taxon>
        <taxon>Hexapoda</taxon>
        <taxon>Insecta</taxon>
        <taxon>Pterygota</taxon>
        <taxon>Neoptera</taxon>
        <taxon>Endopterygota</taxon>
        <taxon>Diptera</taxon>
        <taxon>Nematocera</taxon>
        <taxon>Chironomoidea</taxon>
        <taxon>Chironomidae</taxon>
        <taxon>Clunio</taxon>
    </lineage>
</organism>
<dbReference type="Proteomes" id="UP000183832">
    <property type="component" value="Unassembled WGS sequence"/>
</dbReference>